<reference evidence="8" key="1">
    <citation type="submission" date="2022-12" db="EMBL/GenBank/DDBJ databases">
        <title>Bacterial isolates from different developmental stages of Nematostella vectensis.</title>
        <authorList>
            <person name="Fraune S."/>
        </authorList>
    </citation>
    <scope>NUCLEOTIDE SEQUENCE</scope>
    <source>
        <strain evidence="8">G21630-S1</strain>
    </source>
</reference>
<dbReference type="NCBIfam" id="TIGR00126">
    <property type="entry name" value="deoC"/>
    <property type="match status" value="1"/>
</dbReference>
<dbReference type="SUPFAM" id="SSF51569">
    <property type="entry name" value="Aldolase"/>
    <property type="match status" value="1"/>
</dbReference>
<dbReference type="PANTHER" id="PTHR10889">
    <property type="entry name" value="DEOXYRIBOSE-PHOSPHATE ALDOLASE"/>
    <property type="match status" value="1"/>
</dbReference>
<dbReference type="Pfam" id="PF01791">
    <property type="entry name" value="DeoC"/>
    <property type="match status" value="1"/>
</dbReference>
<dbReference type="RefSeq" id="WP_269424819.1">
    <property type="nucleotide sequence ID" value="NZ_JAPWGY010000009.1"/>
</dbReference>
<evidence type="ECO:0000256" key="2">
    <source>
        <dbReference type="ARBA" id="ARBA00009473"/>
    </source>
</evidence>
<dbReference type="EC" id="4.1.2.4" evidence="3 7"/>
<comment type="pathway">
    <text evidence="1">Carbohydrate degradation; 2-deoxy-D-ribose 1-phosphate degradation; D-glyceraldehyde 3-phosphate and acetaldehyde from 2-deoxy-alpha-D-ribose 1-phosphate: step 2/2.</text>
</comment>
<evidence type="ECO:0000313" key="9">
    <source>
        <dbReference type="Proteomes" id="UP001069802"/>
    </source>
</evidence>
<accession>A0ABT4LNJ2</accession>
<comment type="catalytic activity">
    <reaction evidence="6">
        <text>2-deoxy-D-ribose 5-phosphate = D-glyceraldehyde 3-phosphate + acetaldehyde</text>
        <dbReference type="Rhea" id="RHEA:12821"/>
        <dbReference type="ChEBI" id="CHEBI:15343"/>
        <dbReference type="ChEBI" id="CHEBI:59776"/>
        <dbReference type="ChEBI" id="CHEBI:62877"/>
        <dbReference type="EC" id="4.1.2.4"/>
    </reaction>
</comment>
<keyword evidence="5" id="KW-0704">Schiff base</keyword>
<keyword evidence="4 8" id="KW-0456">Lyase</keyword>
<dbReference type="EMBL" id="JAPWGY010000009">
    <property type="protein sequence ID" value="MCZ4282673.1"/>
    <property type="molecule type" value="Genomic_DNA"/>
</dbReference>
<dbReference type="Gene3D" id="3.20.20.70">
    <property type="entry name" value="Aldolase class I"/>
    <property type="match status" value="1"/>
</dbReference>
<evidence type="ECO:0000256" key="5">
    <source>
        <dbReference type="ARBA" id="ARBA00023270"/>
    </source>
</evidence>
<keyword evidence="9" id="KW-1185">Reference proteome</keyword>
<proteinExistence type="inferred from homology"/>
<name>A0ABT4LNJ2_9PROT</name>
<dbReference type="InterPro" id="IPR013785">
    <property type="entry name" value="Aldolase_TIM"/>
</dbReference>
<dbReference type="PANTHER" id="PTHR10889:SF3">
    <property type="entry name" value="DEOXYRIBOSE-PHOSPHATE ALDOLASE"/>
    <property type="match status" value="1"/>
</dbReference>
<dbReference type="Proteomes" id="UP001069802">
    <property type="component" value="Unassembled WGS sequence"/>
</dbReference>
<gene>
    <name evidence="8" type="primary">deoC</name>
    <name evidence="8" type="ORF">O4H49_17950</name>
</gene>
<evidence type="ECO:0000256" key="1">
    <source>
        <dbReference type="ARBA" id="ARBA00004816"/>
    </source>
</evidence>
<dbReference type="InterPro" id="IPR011343">
    <property type="entry name" value="DeoC"/>
</dbReference>
<protein>
    <recommendedName>
        <fullName evidence="3 7">Deoxyribose-phosphate aldolase</fullName>
        <ecNumber evidence="3 7">4.1.2.4</ecNumber>
    </recommendedName>
</protein>
<sequence length="251" mass="26556">MTDTAKLALSLLDLTSLSESDTKESIRTLCAKAVTPFAHVAAVCVYPQFLSLCRETLDNTGVNFAAVANFPAGNEGLKAAIQQTRKIIELGGNEVDVVVPYQEWIAGNKTSSPDLVKACKDVCGANVSLKVILESGAFANQAELYELSQASISSGADFIKTSTGKTDVSATLEAAQTMLEAIRDSGKACGFKASGGIRTHAQAVEYMELASKIMGEHWISPETFRFGASGLLNDLLSILGHKELAAEQGGY</sequence>
<comment type="similarity">
    <text evidence="2">Belongs to the DeoC/FbaB aldolase family. DeoC type 2 subfamily.</text>
</comment>
<evidence type="ECO:0000256" key="6">
    <source>
        <dbReference type="ARBA" id="ARBA00048791"/>
    </source>
</evidence>
<evidence type="ECO:0000313" key="8">
    <source>
        <dbReference type="EMBL" id="MCZ4282673.1"/>
    </source>
</evidence>
<dbReference type="PIRSF" id="PIRSF001357">
    <property type="entry name" value="DeoC"/>
    <property type="match status" value="1"/>
</dbReference>
<evidence type="ECO:0000256" key="3">
    <source>
        <dbReference type="ARBA" id="ARBA00012515"/>
    </source>
</evidence>
<organism evidence="8 9">
    <name type="scientific">Kiloniella laminariae</name>
    <dbReference type="NCBI Taxonomy" id="454162"/>
    <lineage>
        <taxon>Bacteria</taxon>
        <taxon>Pseudomonadati</taxon>
        <taxon>Pseudomonadota</taxon>
        <taxon>Alphaproteobacteria</taxon>
        <taxon>Rhodospirillales</taxon>
        <taxon>Kiloniellaceae</taxon>
        <taxon>Kiloniella</taxon>
    </lineage>
</organism>
<evidence type="ECO:0000256" key="7">
    <source>
        <dbReference type="NCBIfam" id="TIGR00126"/>
    </source>
</evidence>
<evidence type="ECO:0000256" key="4">
    <source>
        <dbReference type="ARBA" id="ARBA00023239"/>
    </source>
</evidence>
<dbReference type="GO" id="GO:0004139">
    <property type="term" value="F:deoxyribose-phosphate aldolase activity"/>
    <property type="evidence" value="ECO:0007669"/>
    <property type="project" value="UniProtKB-EC"/>
</dbReference>
<dbReference type="SMART" id="SM01133">
    <property type="entry name" value="DeoC"/>
    <property type="match status" value="1"/>
</dbReference>
<comment type="caution">
    <text evidence="8">The sequence shown here is derived from an EMBL/GenBank/DDBJ whole genome shotgun (WGS) entry which is preliminary data.</text>
</comment>
<dbReference type="InterPro" id="IPR002915">
    <property type="entry name" value="DeoC/FbaB/LacD_aldolase"/>
</dbReference>